<dbReference type="Proteomes" id="UP000054477">
    <property type="component" value="Unassembled WGS sequence"/>
</dbReference>
<dbReference type="CDD" id="cd00257">
    <property type="entry name" value="beta-trefoil_FSCN-like"/>
    <property type="match status" value="1"/>
</dbReference>
<name>A0A0C9WHV2_9AGAR</name>
<dbReference type="SUPFAM" id="SSF50405">
    <property type="entry name" value="Actin-crosslinking proteins"/>
    <property type="match status" value="1"/>
</dbReference>
<proteinExistence type="predicted"/>
<reference evidence="2" key="2">
    <citation type="submission" date="2015-01" db="EMBL/GenBank/DDBJ databases">
        <title>Evolutionary Origins and Diversification of the Mycorrhizal Mutualists.</title>
        <authorList>
            <consortium name="DOE Joint Genome Institute"/>
            <consortium name="Mycorrhizal Genomics Consortium"/>
            <person name="Kohler A."/>
            <person name="Kuo A."/>
            <person name="Nagy L.G."/>
            <person name="Floudas D."/>
            <person name="Copeland A."/>
            <person name="Barry K.W."/>
            <person name="Cichocki N."/>
            <person name="Veneault-Fourrey C."/>
            <person name="LaButti K."/>
            <person name="Lindquist E.A."/>
            <person name="Lipzen A."/>
            <person name="Lundell T."/>
            <person name="Morin E."/>
            <person name="Murat C."/>
            <person name="Riley R."/>
            <person name="Ohm R."/>
            <person name="Sun H."/>
            <person name="Tunlid A."/>
            <person name="Henrissat B."/>
            <person name="Grigoriev I.V."/>
            <person name="Hibbett D.S."/>
            <person name="Martin F."/>
        </authorList>
    </citation>
    <scope>NUCLEOTIDE SEQUENCE [LARGE SCALE GENOMIC DNA]</scope>
    <source>
        <strain evidence="2">LaAM-08-1</strain>
    </source>
</reference>
<dbReference type="EMBL" id="KN838961">
    <property type="protein sequence ID" value="KIJ91839.1"/>
    <property type="molecule type" value="Genomic_DNA"/>
</dbReference>
<keyword evidence="2" id="KW-1185">Reference proteome</keyword>
<gene>
    <name evidence="1" type="ORF">K443DRAFT_685703</name>
</gene>
<organism evidence="1 2">
    <name type="scientific">Laccaria amethystina LaAM-08-1</name>
    <dbReference type="NCBI Taxonomy" id="1095629"/>
    <lineage>
        <taxon>Eukaryota</taxon>
        <taxon>Fungi</taxon>
        <taxon>Dikarya</taxon>
        <taxon>Basidiomycota</taxon>
        <taxon>Agaricomycotina</taxon>
        <taxon>Agaricomycetes</taxon>
        <taxon>Agaricomycetidae</taxon>
        <taxon>Agaricales</taxon>
        <taxon>Agaricineae</taxon>
        <taxon>Hydnangiaceae</taxon>
        <taxon>Laccaria</taxon>
    </lineage>
</organism>
<dbReference type="AlphaFoldDB" id="A0A0C9WHV2"/>
<reference evidence="1 2" key="1">
    <citation type="submission" date="2014-04" db="EMBL/GenBank/DDBJ databases">
        <authorList>
            <consortium name="DOE Joint Genome Institute"/>
            <person name="Kuo A."/>
            <person name="Kohler A."/>
            <person name="Nagy L.G."/>
            <person name="Floudas D."/>
            <person name="Copeland A."/>
            <person name="Barry K.W."/>
            <person name="Cichocki N."/>
            <person name="Veneault-Fourrey C."/>
            <person name="LaButti K."/>
            <person name="Lindquist E.A."/>
            <person name="Lipzen A."/>
            <person name="Lundell T."/>
            <person name="Morin E."/>
            <person name="Murat C."/>
            <person name="Sun H."/>
            <person name="Tunlid A."/>
            <person name="Henrissat B."/>
            <person name="Grigoriev I.V."/>
            <person name="Hibbett D.S."/>
            <person name="Martin F."/>
            <person name="Nordberg H.P."/>
            <person name="Cantor M.N."/>
            <person name="Hua S.X."/>
        </authorList>
    </citation>
    <scope>NUCLEOTIDE SEQUENCE [LARGE SCALE GENOMIC DNA]</scope>
    <source>
        <strain evidence="1 2">LaAM-08-1</strain>
    </source>
</reference>
<evidence type="ECO:0000313" key="2">
    <source>
        <dbReference type="Proteomes" id="UP000054477"/>
    </source>
</evidence>
<dbReference type="Gene3D" id="2.80.10.50">
    <property type="match status" value="1"/>
</dbReference>
<sequence>MVKVAIQSVQFPNHYVRLDGKGVTSFTGTGGGTVNTQTYIGTYETYTLVENDDGTVSFKSTVFDNVFLRLDASGVTAGQNLASGGGTVNAQYTARSLERFKIQKQADAAGTYQGIVGIESAASPGRYLRLDGSANKVNVQGVFKTYESFKILVVGQ</sequence>
<protein>
    <submittedName>
        <fullName evidence="1">Uncharacterized protein</fullName>
    </submittedName>
</protein>
<accession>A0A0C9WHV2</accession>
<evidence type="ECO:0000313" key="1">
    <source>
        <dbReference type="EMBL" id="KIJ91839.1"/>
    </source>
</evidence>
<dbReference type="HOGENOM" id="CLU_134340_0_0_1"/>
<dbReference type="OrthoDB" id="2886578at2759"/>
<dbReference type="InterPro" id="IPR008999">
    <property type="entry name" value="Actin-crosslinking"/>
</dbReference>